<dbReference type="GO" id="GO:0008160">
    <property type="term" value="F:protein tyrosine phosphatase activator activity"/>
    <property type="evidence" value="ECO:0007669"/>
    <property type="project" value="TreeGrafter"/>
</dbReference>
<dbReference type="Gene3D" id="1.20.120.1150">
    <property type="match status" value="1"/>
</dbReference>
<evidence type="ECO:0000256" key="5">
    <source>
        <dbReference type="ARBA" id="ARBA00023110"/>
    </source>
</evidence>
<dbReference type="AlphaFoldDB" id="I2CQM9"/>
<feature type="region of interest" description="Disordered" evidence="8">
    <location>
        <begin position="75"/>
        <end position="97"/>
    </location>
</feature>
<comment type="catalytic activity">
    <reaction evidence="1 7">
        <text>[protein]-peptidylproline (omega=180) = [protein]-peptidylproline (omega=0)</text>
        <dbReference type="Rhea" id="RHEA:16237"/>
        <dbReference type="Rhea" id="RHEA-COMP:10747"/>
        <dbReference type="Rhea" id="RHEA-COMP:10748"/>
        <dbReference type="ChEBI" id="CHEBI:83833"/>
        <dbReference type="ChEBI" id="CHEBI:83834"/>
        <dbReference type="EC" id="5.2.1.8"/>
    </reaction>
</comment>
<comment type="function">
    <text evidence="7">PPIases accelerate the folding of proteins. It catalyzes the cis-trans isomerization of proline imidic peptide bonds in oligopeptides.</text>
</comment>
<accession>I2CQM9</accession>
<keyword evidence="5 7" id="KW-0697">Rotamase</keyword>
<proteinExistence type="evidence at transcript level"/>
<evidence type="ECO:0000256" key="4">
    <source>
        <dbReference type="ARBA" id="ARBA00022490"/>
    </source>
</evidence>
<organism evidence="9">
    <name type="scientific">Nannochloropsis gaditana (strain CCMP526)</name>
    <name type="common">Green microalga</name>
    <name type="synonym">Microchloropsis gaditana</name>
    <dbReference type="NCBI Taxonomy" id="1093141"/>
    <lineage>
        <taxon>Eukaryota</taxon>
        <taxon>Sar</taxon>
        <taxon>Stramenopiles</taxon>
        <taxon>Ochrophyta</taxon>
        <taxon>Eustigmatophyceae</taxon>
        <taxon>Eustigmatales</taxon>
        <taxon>Monodopsidaceae</taxon>
        <taxon>Nannochloropsis</taxon>
    </lineage>
</organism>
<dbReference type="EC" id="5.2.1.8" evidence="7"/>
<dbReference type="InterPro" id="IPR043170">
    <property type="entry name" value="PTPA_C_lid"/>
</dbReference>
<evidence type="ECO:0000256" key="3">
    <source>
        <dbReference type="ARBA" id="ARBA00011019"/>
    </source>
</evidence>
<dbReference type="GO" id="GO:0005737">
    <property type="term" value="C:cytoplasm"/>
    <property type="evidence" value="ECO:0007669"/>
    <property type="project" value="UniProtKB-SubCell"/>
</dbReference>
<comment type="similarity">
    <text evidence="3 7">Belongs to the PTPA-type PPIase family.</text>
</comment>
<dbReference type="GO" id="GO:0003755">
    <property type="term" value="F:peptidyl-prolyl cis-trans isomerase activity"/>
    <property type="evidence" value="ECO:0007669"/>
    <property type="project" value="UniProtKB-KW"/>
</dbReference>
<dbReference type="GO" id="GO:0000159">
    <property type="term" value="C:protein phosphatase type 2A complex"/>
    <property type="evidence" value="ECO:0007669"/>
    <property type="project" value="TreeGrafter"/>
</dbReference>
<dbReference type="SUPFAM" id="SSF140984">
    <property type="entry name" value="PTPA-like"/>
    <property type="match status" value="1"/>
</dbReference>
<feature type="non-terminal residue" evidence="9">
    <location>
        <position position="97"/>
    </location>
</feature>
<evidence type="ECO:0000256" key="1">
    <source>
        <dbReference type="ARBA" id="ARBA00000971"/>
    </source>
</evidence>
<protein>
    <recommendedName>
        <fullName evidence="7">Serine/threonine-protein phosphatase 2A activator</fullName>
        <ecNumber evidence="7">5.2.1.8</ecNumber>
    </recommendedName>
    <alternativeName>
        <fullName evidence="7">Phosphotyrosyl phosphatase activator</fullName>
    </alternativeName>
</protein>
<comment type="subcellular location">
    <subcellularLocation>
        <location evidence="2 7">Cytoplasm</location>
    </subcellularLocation>
</comment>
<dbReference type="GO" id="GO:0005634">
    <property type="term" value="C:nucleus"/>
    <property type="evidence" value="ECO:0007669"/>
    <property type="project" value="TreeGrafter"/>
</dbReference>
<evidence type="ECO:0000256" key="7">
    <source>
        <dbReference type="RuleBase" id="RU361210"/>
    </source>
</evidence>
<dbReference type="PANTHER" id="PTHR10012:SF0">
    <property type="entry name" value="SERINE_THREONINE-PROTEIN PHOSPHATASE 2A ACTIVATOR"/>
    <property type="match status" value="1"/>
</dbReference>
<dbReference type="InterPro" id="IPR004327">
    <property type="entry name" value="Phstyr_phstse_ac"/>
</dbReference>
<evidence type="ECO:0000256" key="8">
    <source>
        <dbReference type="SAM" id="MobiDB-lite"/>
    </source>
</evidence>
<dbReference type="Pfam" id="PF03095">
    <property type="entry name" value="PTPA"/>
    <property type="match status" value="1"/>
</dbReference>
<evidence type="ECO:0000313" key="9">
    <source>
        <dbReference type="EMBL" id="AFJ69212.1"/>
    </source>
</evidence>
<reference evidence="9" key="1">
    <citation type="journal article" date="2012" name="Bioengineered">
        <title>Additional insights into the genome of the oleaginous model alga Nannochloropsis gaditana.</title>
        <authorList>
            <person name="Jinkerson R.E."/>
            <person name="Radakovits R."/>
            <person name="Posewitz M.C."/>
        </authorList>
    </citation>
    <scope>NUCLEOTIDE SEQUENCE</scope>
    <source>
        <strain evidence="9">CCMP526</strain>
    </source>
</reference>
<sequence>MLNDISALPSWSKVNSGMLRLYQGEVLGKLPVIQHFLFGSFFSATWIPSHASQGPLPHTSHTGLESTKAPWYGETLQAQASRPMPMSPLQKELLEGG</sequence>
<dbReference type="GO" id="GO:0007052">
    <property type="term" value="P:mitotic spindle organization"/>
    <property type="evidence" value="ECO:0007669"/>
    <property type="project" value="TreeGrafter"/>
</dbReference>
<dbReference type="InterPro" id="IPR037218">
    <property type="entry name" value="PTPA_sf"/>
</dbReference>
<keyword evidence="6 7" id="KW-0413">Isomerase</keyword>
<dbReference type="EMBL" id="JU980149">
    <property type="protein sequence ID" value="AFJ69212.1"/>
    <property type="molecule type" value="mRNA"/>
</dbReference>
<gene>
    <name evidence="9" type="ORF">NGATSA_3001200</name>
</gene>
<dbReference type="PANTHER" id="PTHR10012">
    <property type="entry name" value="SERINE/THREONINE-PROTEIN PHOSPHATASE 2A REGULATORY SUBUNIT B"/>
    <property type="match status" value="1"/>
</dbReference>
<evidence type="ECO:0000256" key="6">
    <source>
        <dbReference type="ARBA" id="ARBA00023235"/>
    </source>
</evidence>
<keyword evidence="4 7" id="KW-0963">Cytoplasm</keyword>
<evidence type="ECO:0000256" key="2">
    <source>
        <dbReference type="ARBA" id="ARBA00004496"/>
    </source>
</evidence>
<name>I2CQM9_NANGC</name>
<reference evidence="9" key="2">
    <citation type="journal article" date="2012" name="Nat. Commun.">
        <title>Draft genome sequence and genetic transformation of the oleaginous alga Nannochloropis gaditana.</title>
        <authorList>
            <person name="Radakovits R."/>
            <person name="Jinkerson R.E."/>
            <person name="Fuerstenberg S.I."/>
            <person name="Tae H."/>
            <person name="Settlage R.E."/>
            <person name="Boore J.L."/>
            <person name="Posewitz M.C."/>
        </authorList>
    </citation>
    <scope>NUCLEOTIDE SEQUENCE</scope>
    <source>
        <strain evidence="9">CCMP526</strain>
    </source>
</reference>